<evidence type="ECO:0000256" key="19">
    <source>
        <dbReference type="SAM" id="SignalP"/>
    </source>
</evidence>
<dbReference type="Pfam" id="PF01657">
    <property type="entry name" value="Stress-antifung"/>
    <property type="match status" value="2"/>
</dbReference>
<dbReference type="EC" id="2.7.11.1" evidence="2"/>
<accession>A0ABC9FZ43</accession>
<dbReference type="SMART" id="SM00220">
    <property type="entry name" value="S_TKc"/>
    <property type="match status" value="1"/>
</dbReference>
<keyword evidence="6 19" id="KW-0732">Signal</keyword>
<feature type="chain" id="PRO_5044804762" description="non-specific serine/threonine protein kinase" evidence="19">
    <location>
        <begin position="30"/>
        <end position="676"/>
    </location>
</feature>
<name>A0ABC9FZ43_9POAL</name>
<evidence type="ECO:0000256" key="17">
    <source>
        <dbReference type="PROSITE-ProRule" id="PRU10141"/>
    </source>
</evidence>
<feature type="binding site" evidence="17">
    <location>
        <position position="389"/>
    </location>
    <ligand>
        <name>ATP</name>
        <dbReference type="ChEBI" id="CHEBI:30616"/>
    </ligand>
</feature>
<dbReference type="PROSITE" id="PS00107">
    <property type="entry name" value="PROTEIN_KINASE_ATP"/>
    <property type="match status" value="1"/>
</dbReference>
<keyword evidence="5 18" id="KW-0812">Transmembrane</keyword>
<comment type="catalytic activity">
    <reaction evidence="15">
        <text>L-threonyl-[protein] + ATP = O-phospho-L-threonyl-[protein] + ADP + H(+)</text>
        <dbReference type="Rhea" id="RHEA:46608"/>
        <dbReference type="Rhea" id="RHEA-COMP:11060"/>
        <dbReference type="Rhea" id="RHEA-COMP:11605"/>
        <dbReference type="ChEBI" id="CHEBI:15378"/>
        <dbReference type="ChEBI" id="CHEBI:30013"/>
        <dbReference type="ChEBI" id="CHEBI:30616"/>
        <dbReference type="ChEBI" id="CHEBI:61977"/>
        <dbReference type="ChEBI" id="CHEBI:456216"/>
        <dbReference type="EC" id="2.7.11.1"/>
    </reaction>
</comment>
<dbReference type="Gene3D" id="1.10.510.10">
    <property type="entry name" value="Transferase(Phosphotransferase) domain 1"/>
    <property type="match status" value="1"/>
</dbReference>
<evidence type="ECO:0000256" key="15">
    <source>
        <dbReference type="ARBA" id="ARBA00047899"/>
    </source>
</evidence>
<evidence type="ECO:0000256" key="18">
    <source>
        <dbReference type="SAM" id="Phobius"/>
    </source>
</evidence>
<evidence type="ECO:0000256" key="6">
    <source>
        <dbReference type="ARBA" id="ARBA00022729"/>
    </source>
</evidence>
<dbReference type="GO" id="GO:0004674">
    <property type="term" value="F:protein serine/threonine kinase activity"/>
    <property type="evidence" value="ECO:0007669"/>
    <property type="project" value="UniProtKB-KW"/>
</dbReference>
<dbReference type="Pfam" id="PF07714">
    <property type="entry name" value="PK_Tyr_Ser-Thr"/>
    <property type="match status" value="1"/>
</dbReference>
<feature type="transmembrane region" description="Helical" evidence="18">
    <location>
        <begin position="287"/>
        <end position="306"/>
    </location>
</feature>
<evidence type="ECO:0000313" key="22">
    <source>
        <dbReference type="EMBL" id="CAL5084595.1"/>
    </source>
</evidence>
<dbReference type="FunFam" id="3.30.200.20:FF:000195">
    <property type="entry name" value="G-type lectin S-receptor-like serine/threonine-protein kinase"/>
    <property type="match status" value="1"/>
</dbReference>
<feature type="domain" description="Protein kinase" evidence="20">
    <location>
        <begin position="361"/>
        <end position="643"/>
    </location>
</feature>
<dbReference type="GO" id="GO:0005524">
    <property type="term" value="F:ATP binding"/>
    <property type="evidence" value="ECO:0007669"/>
    <property type="project" value="UniProtKB-UniRule"/>
</dbReference>
<gene>
    <name evidence="22" type="ORF">URODEC1_LOCUS110649</name>
</gene>
<evidence type="ECO:0000256" key="4">
    <source>
        <dbReference type="ARBA" id="ARBA00022679"/>
    </source>
</evidence>
<keyword evidence="10 17" id="KW-0067">ATP-binding</keyword>
<dbReference type="InterPro" id="IPR000719">
    <property type="entry name" value="Prot_kinase_dom"/>
</dbReference>
<keyword evidence="14" id="KW-0325">Glycoprotein</keyword>
<feature type="signal peptide" evidence="19">
    <location>
        <begin position="1"/>
        <end position="29"/>
    </location>
</feature>
<keyword evidence="13" id="KW-1015">Disulfide bond</keyword>
<feature type="domain" description="Gnk2-homologous" evidence="21">
    <location>
        <begin position="35"/>
        <end position="150"/>
    </location>
</feature>
<dbReference type="InterPro" id="IPR038408">
    <property type="entry name" value="GNK2_sf"/>
</dbReference>
<dbReference type="PROSITE" id="PS51473">
    <property type="entry name" value="GNK2"/>
    <property type="match status" value="2"/>
</dbReference>
<proteinExistence type="predicted"/>
<dbReference type="Gene3D" id="3.30.200.20">
    <property type="entry name" value="Phosphorylase Kinase, domain 1"/>
    <property type="match status" value="1"/>
</dbReference>
<keyword evidence="11 18" id="KW-1133">Transmembrane helix</keyword>
<reference evidence="22" key="1">
    <citation type="submission" date="2024-10" db="EMBL/GenBank/DDBJ databases">
        <authorList>
            <person name="Ryan C."/>
        </authorList>
    </citation>
    <scope>NUCLEOTIDE SEQUENCE [LARGE SCALE GENOMIC DNA]</scope>
</reference>
<evidence type="ECO:0000256" key="16">
    <source>
        <dbReference type="ARBA" id="ARBA00048679"/>
    </source>
</evidence>
<dbReference type="PANTHER" id="PTHR27002">
    <property type="entry name" value="RECEPTOR-LIKE SERINE/THREONINE-PROTEIN KINASE SD1-8"/>
    <property type="match status" value="1"/>
</dbReference>
<sequence length="676" mass="73344">MSDSAVHHFLLLAVILVAFAVATFPPASAEDTILDHKCGSMPAAGNASSDAAYKSNLNALAAILVAGARANGSATGAVVGAAAAAAPDAAAYGLALCRGDFTGDACARGLGDALASAVNDSEGAFVCGSQVRDITLFYDRYQLRLSGADFLSGDGGDEPRWAGNNTNFVTPADAARRFDGMVTELVTTIAGIAAGRPDRYATGRSRFKEQGLTLYGLVQCTVDMTPERCGACLDGLISAFPATFPSGQHGGRILVPRCTVRYETDDTFFNTDNLSVDLHKPKPSKSWLWATISIVSVSLLAASFVLHRWIKIRRKRELARLELRRLSIAVKSVINLWRMEEGNSGFSLYDFSQMKGATNGFSFKNKLGQGGFGAVYKGLLPDGLEIAVKRLGPCSLQGLLEFKNEIQLIAKLQHRNLVKLLGCCIEGEHEKILVYEYMPNKSLDLIIFDNKKGVSLDWPKRLNIIDGISQGLLYLHMHSRLCVVHRDLKASNILLDSEMNPKISDFGMARIFSSSVAESNTTRIVGTHGYIAPEYASDGVCSVKSDVFSFGVLLLEIISGTMTTGSYRYDGKLYKLIAYAWLLWKAGQWPEQLVDRCLAGNEGYHFTMERYIHVALLCVQESADDRPAMDEVVKMLSSGEGVVLPEPKKPAYFNVRPVGTEMSASCDMSISITLSR</sequence>
<protein>
    <recommendedName>
        <fullName evidence="2">non-specific serine/threonine protein kinase</fullName>
        <ecNumber evidence="2">2.7.11.1</ecNumber>
    </recommendedName>
</protein>
<keyword evidence="8 17" id="KW-0547">Nucleotide-binding</keyword>
<evidence type="ECO:0000256" key="10">
    <source>
        <dbReference type="ARBA" id="ARBA00022840"/>
    </source>
</evidence>
<evidence type="ECO:0000313" key="23">
    <source>
        <dbReference type="Proteomes" id="UP001497457"/>
    </source>
</evidence>
<keyword evidence="4" id="KW-0808">Transferase</keyword>
<comment type="subcellular location">
    <subcellularLocation>
        <location evidence="1">Membrane</location>
        <topology evidence="1">Single-pass membrane protein</topology>
    </subcellularLocation>
</comment>
<keyword evidence="3" id="KW-0723">Serine/threonine-protein kinase</keyword>
<keyword evidence="9" id="KW-0418">Kinase</keyword>
<keyword evidence="23" id="KW-1185">Reference proteome</keyword>
<dbReference type="InterPro" id="IPR008271">
    <property type="entry name" value="Ser/Thr_kinase_AS"/>
</dbReference>
<keyword evidence="7" id="KW-0677">Repeat</keyword>
<dbReference type="InterPro" id="IPR001245">
    <property type="entry name" value="Ser-Thr/Tyr_kinase_cat_dom"/>
</dbReference>
<evidence type="ECO:0000259" key="21">
    <source>
        <dbReference type="PROSITE" id="PS51473"/>
    </source>
</evidence>
<evidence type="ECO:0000256" key="8">
    <source>
        <dbReference type="ARBA" id="ARBA00022741"/>
    </source>
</evidence>
<evidence type="ECO:0000256" key="13">
    <source>
        <dbReference type="ARBA" id="ARBA00023157"/>
    </source>
</evidence>
<evidence type="ECO:0000256" key="7">
    <source>
        <dbReference type="ARBA" id="ARBA00022737"/>
    </source>
</evidence>
<feature type="domain" description="Gnk2-homologous" evidence="21">
    <location>
        <begin position="157"/>
        <end position="267"/>
    </location>
</feature>
<evidence type="ECO:0000256" key="11">
    <source>
        <dbReference type="ARBA" id="ARBA00022989"/>
    </source>
</evidence>
<evidence type="ECO:0000256" key="2">
    <source>
        <dbReference type="ARBA" id="ARBA00012513"/>
    </source>
</evidence>
<dbReference type="InterPro" id="IPR011009">
    <property type="entry name" value="Kinase-like_dom_sf"/>
</dbReference>
<dbReference type="InterPro" id="IPR002902">
    <property type="entry name" value="GNK2"/>
</dbReference>
<dbReference type="CDD" id="cd23509">
    <property type="entry name" value="Gnk2-like"/>
    <property type="match status" value="2"/>
</dbReference>
<evidence type="ECO:0000259" key="20">
    <source>
        <dbReference type="PROSITE" id="PS50011"/>
    </source>
</evidence>
<dbReference type="PROSITE" id="PS00108">
    <property type="entry name" value="PROTEIN_KINASE_ST"/>
    <property type="match status" value="1"/>
</dbReference>
<evidence type="ECO:0000256" key="9">
    <source>
        <dbReference type="ARBA" id="ARBA00022777"/>
    </source>
</evidence>
<dbReference type="InterPro" id="IPR017441">
    <property type="entry name" value="Protein_kinase_ATP_BS"/>
</dbReference>
<evidence type="ECO:0000256" key="5">
    <source>
        <dbReference type="ARBA" id="ARBA00022692"/>
    </source>
</evidence>
<keyword evidence="12 18" id="KW-0472">Membrane</keyword>
<dbReference type="AlphaFoldDB" id="A0ABC9FZ43"/>
<evidence type="ECO:0000256" key="3">
    <source>
        <dbReference type="ARBA" id="ARBA00022527"/>
    </source>
</evidence>
<comment type="catalytic activity">
    <reaction evidence="16">
        <text>L-seryl-[protein] + ATP = O-phospho-L-seryl-[protein] + ADP + H(+)</text>
        <dbReference type="Rhea" id="RHEA:17989"/>
        <dbReference type="Rhea" id="RHEA-COMP:9863"/>
        <dbReference type="Rhea" id="RHEA-COMP:11604"/>
        <dbReference type="ChEBI" id="CHEBI:15378"/>
        <dbReference type="ChEBI" id="CHEBI:29999"/>
        <dbReference type="ChEBI" id="CHEBI:30616"/>
        <dbReference type="ChEBI" id="CHEBI:83421"/>
        <dbReference type="ChEBI" id="CHEBI:456216"/>
        <dbReference type="EC" id="2.7.11.1"/>
    </reaction>
</comment>
<dbReference type="PROSITE" id="PS50011">
    <property type="entry name" value="PROTEIN_KINASE_DOM"/>
    <property type="match status" value="1"/>
</dbReference>
<dbReference type="PANTHER" id="PTHR27002:SF884">
    <property type="entry name" value="PROTEIN KINASE DOMAIN-CONTAINING PROTEIN"/>
    <property type="match status" value="1"/>
</dbReference>
<dbReference type="GO" id="GO:0016020">
    <property type="term" value="C:membrane"/>
    <property type="evidence" value="ECO:0007669"/>
    <property type="project" value="UniProtKB-SubCell"/>
</dbReference>
<dbReference type="Gene3D" id="3.30.430.20">
    <property type="entry name" value="Gnk2 domain, C-X8-C-X2-C motif"/>
    <property type="match status" value="2"/>
</dbReference>
<dbReference type="CDD" id="cd14066">
    <property type="entry name" value="STKc_IRAK"/>
    <property type="match status" value="1"/>
</dbReference>
<dbReference type="Proteomes" id="UP001497457">
    <property type="component" value="Chromosome 7b"/>
</dbReference>
<evidence type="ECO:0000256" key="1">
    <source>
        <dbReference type="ARBA" id="ARBA00004167"/>
    </source>
</evidence>
<organism evidence="22 23">
    <name type="scientific">Urochloa decumbens</name>
    <dbReference type="NCBI Taxonomy" id="240449"/>
    <lineage>
        <taxon>Eukaryota</taxon>
        <taxon>Viridiplantae</taxon>
        <taxon>Streptophyta</taxon>
        <taxon>Embryophyta</taxon>
        <taxon>Tracheophyta</taxon>
        <taxon>Spermatophyta</taxon>
        <taxon>Magnoliopsida</taxon>
        <taxon>Liliopsida</taxon>
        <taxon>Poales</taxon>
        <taxon>Poaceae</taxon>
        <taxon>PACMAD clade</taxon>
        <taxon>Panicoideae</taxon>
        <taxon>Panicodae</taxon>
        <taxon>Paniceae</taxon>
        <taxon>Melinidinae</taxon>
        <taxon>Urochloa</taxon>
    </lineage>
</organism>
<dbReference type="FunFam" id="1.10.510.10:FF:000060">
    <property type="entry name" value="G-type lectin S-receptor-like serine/threonine-protein kinase"/>
    <property type="match status" value="1"/>
</dbReference>
<evidence type="ECO:0000256" key="12">
    <source>
        <dbReference type="ARBA" id="ARBA00023136"/>
    </source>
</evidence>
<dbReference type="SUPFAM" id="SSF56112">
    <property type="entry name" value="Protein kinase-like (PK-like)"/>
    <property type="match status" value="1"/>
</dbReference>
<dbReference type="EMBL" id="OZ075117">
    <property type="protein sequence ID" value="CAL5084595.1"/>
    <property type="molecule type" value="Genomic_DNA"/>
</dbReference>
<evidence type="ECO:0000256" key="14">
    <source>
        <dbReference type="ARBA" id="ARBA00023180"/>
    </source>
</evidence>